<keyword evidence="9" id="KW-0479">Metal-binding</keyword>
<evidence type="ECO:0000256" key="1">
    <source>
        <dbReference type="ARBA" id="ARBA00001947"/>
    </source>
</evidence>
<feature type="domain" description="Cysteinyl-tRNA synthetase class Ia DALR" evidence="17">
    <location>
        <begin position="354"/>
        <end position="428"/>
    </location>
</feature>
<dbReference type="SUPFAM" id="SSF52374">
    <property type="entry name" value="Nucleotidylyl transferase"/>
    <property type="match status" value="1"/>
</dbReference>
<evidence type="ECO:0000256" key="11">
    <source>
        <dbReference type="ARBA" id="ARBA00022833"/>
    </source>
</evidence>
<feature type="non-terminal residue" evidence="18">
    <location>
        <position position="458"/>
    </location>
</feature>
<dbReference type="GO" id="GO:0005829">
    <property type="term" value="C:cytosol"/>
    <property type="evidence" value="ECO:0007669"/>
    <property type="project" value="TreeGrafter"/>
</dbReference>
<organism evidence="18 19">
    <name type="scientific">bacterium (Candidatus Ratteibacteria) CG01_land_8_20_14_3_00_40_19</name>
    <dbReference type="NCBI Taxonomy" id="2014290"/>
    <lineage>
        <taxon>Bacteria</taxon>
        <taxon>Candidatus Ratteibacteria</taxon>
    </lineage>
</organism>
<proteinExistence type="inferred from homology"/>
<gene>
    <name evidence="18" type="ORF">COS11_07995</name>
</gene>
<evidence type="ECO:0000256" key="10">
    <source>
        <dbReference type="ARBA" id="ARBA00022741"/>
    </source>
</evidence>
<dbReference type="NCBIfam" id="TIGR00435">
    <property type="entry name" value="cysS"/>
    <property type="match status" value="1"/>
</dbReference>
<comment type="cofactor">
    <cofactor evidence="1">
        <name>Zn(2+)</name>
        <dbReference type="ChEBI" id="CHEBI:29105"/>
    </cofactor>
</comment>
<reference evidence="19" key="1">
    <citation type="submission" date="2017-09" db="EMBL/GenBank/DDBJ databases">
        <title>Depth-based differentiation of microbial function through sediment-hosted aquifers and enrichment of novel symbionts in the deep terrestrial subsurface.</title>
        <authorList>
            <person name="Probst A.J."/>
            <person name="Ladd B."/>
            <person name="Jarett J.K."/>
            <person name="Geller-Mcgrath D.E."/>
            <person name="Sieber C.M.K."/>
            <person name="Emerson J.B."/>
            <person name="Anantharaman K."/>
            <person name="Thomas B.C."/>
            <person name="Malmstrom R."/>
            <person name="Stieglmeier M."/>
            <person name="Klingl A."/>
            <person name="Woyke T."/>
            <person name="Ryan C.M."/>
            <person name="Banfield J.F."/>
        </authorList>
    </citation>
    <scope>NUCLEOTIDE SEQUENCE [LARGE SCALE GENOMIC DNA]</scope>
</reference>
<evidence type="ECO:0000256" key="2">
    <source>
        <dbReference type="ARBA" id="ARBA00004496"/>
    </source>
</evidence>
<evidence type="ECO:0000313" key="19">
    <source>
        <dbReference type="Proteomes" id="UP000228886"/>
    </source>
</evidence>
<name>A0A2M7E6K7_9BACT</name>
<dbReference type="EMBL" id="PETL01000383">
    <property type="protein sequence ID" value="PIV63331.1"/>
    <property type="molecule type" value="Genomic_DNA"/>
</dbReference>
<dbReference type="Gene3D" id="3.40.50.620">
    <property type="entry name" value="HUPs"/>
    <property type="match status" value="1"/>
</dbReference>
<dbReference type="InterPro" id="IPR015273">
    <property type="entry name" value="Cys-tRNA-synt_Ia_DALR"/>
</dbReference>
<keyword evidence="11" id="KW-0862">Zinc</keyword>
<protein>
    <recommendedName>
        <fullName evidence="6 16">Cysteine--tRNA ligase</fullName>
        <ecNumber evidence="5 16">6.1.1.16</ecNumber>
    </recommendedName>
</protein>
<evidence type="ECO:0000256" key="9">
    <source>
        <dbReference type="ARBA" id="ARBA00022723"/>
    </source>
</evidence>
<evidence type="ECO:0000256" key="7">
    <source>
        <dbReference type="ARBA" id="ARBA00022490"/>
    </source>
</evidence>
<keyword evidence="7" id="KW-0963">Cytoplasm</keyword>
<keyword evidence="14" id="KW-0030">Aminoacyl-tRNA synthetase</keyword>
<dbReference type="SUPFAM" id="SSF47323">
    <property type="entry name" value="Anticodon-binding domain of a subclass of class I aminoacyl-tRNA synthetases"/>
    <property type="match status" value="1"/>
</dbReference>
<evidence type="ECO:0000256" key="4">
    <source>
        <dbReference type="ARBA" id="ARBA00011245"/>
    </source>
</evidence>
<dbReference type="SMART" id="SM00840">
    <property type="entry name" value="DALR_2"/>
    <property type="match status" value="1"/>
</dbReference>
<comment type="subcellular location">
    <subcellularLocation>
        <location evidence="2">Cytoplasm</location>
    </subcellularLocation>
</comment>
<comment type="similarity">
    <text evidence="3">Belongs to the class-I aminoacyl-tRNA synthetase family.</text>
</comment>
<dbReference type="HAMAP" id="MF_00041">
    <property type="entry name" value="Cys_tRNA_synth"/>
    <property type="match status" value="1"/>
</dbReference>
<dbReference type="CDD" id="cd00672">
    <property type="entry name" value="CysRS_core"/>
    <property type="match status" value="1"/>
</dbReference>
<dbReference type="Pfam" id="PF01406">
    <property type="entry name" value="tRNA-synt_1e"/>
    <property type="match status" value="1"/>
</dbReference>
<evidence type="ECO:0000256" key="13">
    <source>
        <dbReference type="ARBA" id="ARBA00022917"/>
    </source>
</evidence>
<sequence>MALRFYNTLGKKKEGFTPLEKGKVGLYTCGPTVYDYAHLGNFRAYVFEDLLRRYLEYKGYRVTQVMNITDVDDKTIKGAKEKGVALAQYTKKYEDAFFEDIKTLNIKKANYYPKATGHIQEMVNLIKRLLEKNYAYTKDGSIYFSVKKFPAYGKLSGVDLSQMKEGERADFDEYQKEDIKDFCLWKKAKEGEPSWETEIGQGRPGWHIECSAMSMKYLGEGFDLHTGGADNIFPHHENEIAQSQAATGKQFVKFWLHCAYLLVNNEKMAKSKGNFYTLRDLLEKGYSPITIRYLLLSTHYRAPLNFNFEGLAQGRATVDRIGDFYSRLNWMTKQGKFKGYNRILSDKVTKTKKDFEESLDDDLNISAALASLFGLIKETNIALEGRNLNKKNIDEVLQTLKEFDKVLGFLGFEGVYRRKKTKEDEETLEIFKLIAQRDEARRKKEFKKADEIRKKLLK</sequence>
<comment type="subunit">
    <text evidence="4">Monomer.</text>
</comment>
<evidence type="ECO:0000256" key="8">
    <source>
        <dbReference type="ARBA" id="ARBA00022598"/>
    </source>
</evidence>
<dbReference type="InterPro" id="IPR032678">
    <property type="entry name" value="tRNA-synt_1_cat_dom"/>
</dbReference>
<dbReference type="Proteomes" id="UP000228886">
    <property type="component" value="Unassembled WGS sequence"/>
</dbReference>
<evidence type="ECO:0000256" key="16">
    <source>
        <dbReference type="NCBIfam" id="TIGR00435"/>
    </source>
</evidence>
<dbReference type="AlphaFoldDB" id="A0A2M7E6K7"/>
<evidence type="ECO:0000259" key="17">
    <source>
        <dbReference type="SMART" id="SM00840"/>
    </source>
</evidence>
<keyword evidence="13" id="KW-0648">Protein biosynthesis</keyword>
<dbReference type="PANTHER" id="PTHR10890:SF3">
    <property type="entry name" value="CYSTEINE--TRNA LIGASE, CYTOPLASMIC"/>
    <property type="match status" value="1"/>
</dbReference>
<dbReference type="Pfam" id="PF09190">
    <property type="entry name" value="DALR_2"/>
    <property type="match status" value="1"/>
</dbReference>
<dbReference type="GO" id="GO:0046872">
    <property type="term" value="F:metal ion binding"/>
    <property type="evidence" value="ECO:0007669"/>
    <property type="project" value="UniProtKB-KW"/>
</dbReference>
<accession>A0A2M7E6K7</accession>
<dbReference type="InterPro" id="IPR024909">
    <property type="entry name" value="Cys-tRNA/MSH_ligase"/>
</dbReference>
<evidence type="ECO:0000256" key="12">
    <source>
        <dbReference type="ARBA" id="ARBA00022840"/>
    </source>
</evidence>
<evidence type="ECO:0000256" key="3">
    <source>
        <dbReference type="ARBA" id="ARBA00005594"/>
    </source>
</evidence>
<dbReference type="InterPro" id="IPR009080">
    <property type="entry name" value="tRNAsynth_Ia_anticodon-bd"/>
</dbReference>
<evidence type="ECO:0000256" key="6">
    <source>
        <dbReference type="ARBA" id="ARBA00014738"/>
    </source>
</evidence>
<dbReference type="PRINTS" id="PR00983">
    <property type="entry name" value="TRNASYNTHCYS"/>
</dbReference>
<dbReference type="GO" id="GO:0006423">
    <property type="term" value="P:cysteinyl-tRNA aminoacylation"/>
    <property type="evidence" value="ECO:0007669"/>
    <property type="project" value="UniProtKB-UniRule"/>
</dbReference>
<dbReference type="PANTHER" id="PTHR10890">
    <property type="entry name" value="CYSTEINYL-TRNA SYNTHETASE"/>
    <property type="match status" value="1"/>
</dbReference>
<dbReference type="EC" id="6.1.1.16" evidence="5 16"/>
<keyword evidence="10" id="KW-0547">Nucleotide-binding</keyword>
<dbReference type="GO" id="GO:0004817">
    <property type="term" value="F:cysteine-tRNA ligase activity"/>
    <property type="evidence" value="ECO:0007669"/>
    <property type="project" value="UniProtKB-UniRule"/>
</dbReference>
<comment type="catalytic activity">
    <reaction evidence="15">
        <text>tRNA(Cys) + L-cysteine + ATP = L-cysteinyl-tRNA(Cys) + AMP + diphosphate</text>
        <dbReference type="Rhea" id="RHEA:17773"/>
        <dbReference type="Rhea" id="RHEA-COMP:9661"/>
        <dbReference type="Rhea" id="RHEA-COMP:9679"/>
        <dbReference type="ChEBI" id="CHEBI:30616"/>
        <dbReference type="ChEBI" id="CHEBI:33019"/>
        <dbReference type="ChEBI" id="CHEBI:35235"/>
        <dbReference type="ChEBI" id="CHEBI:78442"/>
        <dbReference type="ChEBI" id="CHEBI:78517"/>
        <dbReference type="ChEBI" id="CHEBI:456215"/>
        <dbReference type="EC" id="6.1.1.16"/>
    </reaction>
</comment>
<evidence type="ECO:0000256" key="14">
    <source>
        <dbReference type="ARBA" id="ARBA00023146"/>
    </source>
</evidence>
<dbReference type="GO" id="GO:0005524">
    <property type="term" value="F:ATP binding"/>
    <property type="evidence" value="ECO:0007669"/>
    <property type="project" value="UniProtKB-KW"/>
</dbReference>
<evidence type="ECO:0000313" key="18">
    <source>
        <dbReference type="EMBL" id="PIV63331.1"/>
    </source>
</evidence>
<keyword evidence="12" id="KW-0067">ATP-binding</keyword>
<evidence type="ECO:0000256" key="15">
    <source>
        <dbReference type="ARBA" id="ARBA00047398"/>
    </source>
</evidence>
<evidence type="ECO:0000256" key="5">
    <source>
        <dbReference type="ARBA" id="ARBA00012832"/>
    </source>
</evidence>
<dbReference type="InterPro" id="IPR015803">
    <property type="entry name" value="Cys-tRNA-ligase"/>
</dbReference>
<comment type="caution">
    <text evidence="18">The sequence shown here is derived from an EMBL/GenBank/DDBJ whole genome shotgun (WGS) entry which is preliminary data.</text>
</comment>
<keyword evidence="8 18" id="KW-0436">Ligase</keyword>
<dbReference type="Gene3D" id="1.20.120.1910">
    <property type="entry name" value="Cysteine-tRNA ligase, C-terminal anti-codon recognition domain"/>
    <property type="match status" value="1"/>
</dbReference>
<dbReference type="FunFam" id="3.40.50.620:FF:000130">
    <property type="entry name" value="Cysteine--tRNA ligase"/>
    <property type="match status" value="1"/>
</dbReference>
<dbReference type="InterPro" id="IPR014729">
    <property type="entry name" value="Rossmann-like_a/b/a_fold"/>
</dbReference>